<dbReference type="Proteomes" id="UP000622860">
    <property type="component" value="Unassembled WGS sequence"/>
</dbReference>
<protein>
    <recommendedName>
        <fullName evidence="4">DUF4352 domain-containing protein</fullName>
    </recommendedName>
</protein>
<dbReference type="RefSeq" id="WP_188455725.1">
    <property type="nucleotide sequence ID" value="NZ_BMFR01000010.1"/>
</dbReference>
<dbReference type="EMBL" id="BMFR01000010">
    <property type="protein sequence ID" value="GGG78818.1"/>
    <property type="molecule type" value="Genomic_DNA"/>
</dbReference>
<accession>A0A917M5N0</accession>
<name>A0A917M5N0_9BACI</name>
<proteinExistence type="predicted"/>
<sequence>MSKLKFMVTWILFLLLMGTAIGAHASSDFNELPTKQTSKQWAVQVGEAKQGKDLAKPQKGKFETYSLTVKNIGKDVESVDFYMFRNEPDSTTMYSLFSCPDGKDCNEVSESIDKGMSFKFDNFIFAEKATELEVVILWTENGRTLKETFTFTE</sequence>
<reference evidence="2" key="2">
    <citation type="submission" date="2020-09" db="EMBL/GenBank/DDBJ databases">
        <authorList>
            <person name="Sun Q."/>
            <person name="Zhou Y."/>
        </authorList>
    </citation>
    <scope>NUCLEOTIDE SEQUENCE</scope>
    <source>
        <strain evidence="2">CGMCC 1.12754</strain>
    </source>
</reference>
<feature type="signal peptide" evidence="1">
    <location>
        <begin position="1"/>
        <end position="25"/>
    </location>
</feature>
<evidence type="ECO:0000313" key="2">
    <source>
        <dbReference type="EMBL" id="GGG78818.1"/>
    </source>
</evidence>
<keyword evidence="1" id="KW-0732">Signal</keyword>
<organism evidence="2 3">
    <name type="scientific">Virgibacillus oceani</name>
    <dbReference type="NCBI Taxonomy" id="1479511"/>
    <lineage>
        <taxon>Bacteria</taxon>
        <taxon>Bacillati</taxon>
        <taxon>Bacillota</taxon>
        <taxon>Bacilli</taxon>
        <taxon>Bacillales</taxon>
        <taxon>Bacillaceae</taxon>
        <taxon>Virgibacillus</taxon>
    </lineage>
</organism>
<evidence type="ECO:0000313" key="3">
    <source>
        <dbReference type="Proteomes" id="UP000622860"/>
    </source>
</evidence>
<feature type="chain" id="PRO_5037710590" description="DUF4352 domain-containing protein" evidence="1">
    <location>
        <begin position="26"/>
        <end position="153"/>
    </location>
</feature>
<keyword evidence="3" id="KW-1185">Reference proteome</keyword>
<evidence type="ECO:0000256" key="1">
    <source>
        <dbReference type="SAM" id="SignalP"/>
    </source>
</evidence>
<dbReference type="AlphaFoldDB" id="A0A917M5N0"/>
<gene>
    <name evidence="2" type="primary">yozF</name>
    <name evidence="2" type="ORF">GCM10011398_25150</name>
</gene>
<reference evidence="2" key="1">
    <citation type="journal article" date="2014" name="Int. J. Syst. Evol. Microbiol.">
        <title>Complete genome sequence of Corynebacterium casei LMG S-19264T (=DSM 44701T), isolated from a smear-ripened cheese.</title>
        <authorList>
            <consortium name="US DOE Joint Genome Institute (JGI-PGF)"/>
            <person name="Walter F."/>
            <person name="Albersmeier A."/>
            <person name="Kalinowski J."/>
            <person name="Ruckert C."/>
        </authorList>
    </citation>
    <scope>NUCLEOTIDE SEQUENCE</scope>
    <source>
        <strain evidence="2">CGMCC 1.12754</strain>
    </source>
</reference>
<comment type="caution">
    <text evidence="2">The sequence shown here is derived from an EMBL/GenBank/DDBJ whole genome shotgun (WGS) entry which is preliminary data.</text>
</comment>
<evidence type="ECO:0008006" key="4">
    <source>
        <dbReference type="Google" id="ProtNLM"/>
    </source>
</evidence>